<feature type="transmembrane region" description="Helical" evidence="1">
    <location>
        <begin position="74"/>
        <end position="93"/>
    </location>
</feature>
<organism evidence="2 3">
    <name type="scientific">Slackia exigua (strain ATCC 700122 / DSM 15923 / CIP 105133 / JCM 11022 / KCTC 5966 / S-7)</name>
    <dbReference type="NCBI Taxonomy" id="649764"/>
    <lineage>
        <taxon>Bacteria</taxon>
        <taxon>Bacillati</taxon>
        <taxon>Actinomycetota</taxon>
        <taxon>Coriobacteriia</taxon>
        <taxon>Eggerthellales</taxon>
        <taxon>Eggerthellaceae</taxon>
        <taxon>Slackia</taxon>
    </lineage>
</organism>
<reference evidence="2" key="1">
    <citation type="submission" date="2009-10" db="EMBL/GenBank/DDBJ databases">
        <authorList>
            <person name="Weinstock G."/>
            <person name="Sodergren E."/>
            <person name="Clifton S."/>
            <person name="Fulton L."/>
            <person name="Fulton B."/>
            <person name="Courtney L."/>
            <person name="Fronick C."/>
            <person name="Harrison M."/>
            <person name="Strong C."/>
            <person name="Farmer C."/>
            <person name="Delahaunty K."/>
            <person name="Markovic C."/>
            <person name="Hall O."/>
            <person name="Minx P."/>
            <person name="Tomlinson C."/>
            <person name="Mitreva M."/>
            <person name="Nelson J."/>
            <person name="Hou S."/>
            <person name="Wollam A."/>
            <person name="Pepin K.H."/>
            <person name="Johnson M."/>
            <person name="Bhonagiri V."/>
            <person name="Nash W.E."/>
            <person name="Warren W."/>
            <person name="Chinwalla A."/>
            <person name="Mardis E.R."/>
            <person name="Wilson R.K."/>
        </authorList>
    </citation>
    <scope>NUCLEOTIDE SEQUENCE [LARGE SCALE GENOMIC DNA]</scope>
    <source>
        <strain evidence="2">ATCC 700122</strain>
    </source>
</reference>
<keyword evidence="1" id="KW-0472">Membrane</keyword>
<sequence>MASRRTLVGISAVVWLAAGLMVLRFGVQEYPSHLSALLVALTLIVFVPFGMMFQKMTVKNRRRIVRMGTDDNNPLSFFTPKTYAIIAFMMALGASLRACDAVPRFFIAFFYVGLGSALFLAGLRYAENFIRYGRYESADAHEPADEKTVGAAV</sequence>
<dbReference type="HOGENOM" id="CLU_128087_0_0_11"/>
<evidence type="ECO:0000313" key="2">
    <source>
        <dbReference type="EMBL" id="EEZ61445.1"/>
    </source>
</evidence>
<dbReference type="eggNOG" id="ENOG5032Y15">
    <property type="taxonomic scope" value="Bacteria"/>
</dbReference>
<dbReference type="EMBL" id="ACUX02000006">
    <property type="protein sequence ID" value="EEZ61445.1"/>
    <property type="molecule type" value="Genomic_DNA"/>
</dbReference>
<dbReference type="AlphaFoldDB" id="D0WG32"/>
<keyword evidence="1" id="KW-1133">Transmembrane helix</keyword>
<protein>
    <submittedName>
        <fullName evidence="2">Uncharacterized protein</fullName>
    </submittedName>
</protein>
<dbReference type="Proteomes" id="UP000006001">
    <property type="component" value="Unassembled WGS sequence"/>
</dbReference>
<evidence type="ECO:0000313" key="3">
    <source>
        <dbReference type="Proteomes" id="UP000006001"/>
    </source>
</evidence>
<gene>
    <name evidence="2" type="ORF">HMPREF0762_00783</name>
</gene>
<proteinExistence type="predicted"/>
<comment type="caution">
    <text evidence="2">The sequence shown here is derived from an EMBL/GenBank/DDBJ whole genome shotgun (WGS) entry which is preliminary data.</text>
</comment>
<dbReference type="GeneID" id="85007370"/>
<dbReference type="OrthoDB" id="1097929at2"/>
<feature type="transmembrane region" description="Helical" evidence="1">
    <location>
        <begin position="105"/>
        <end position="126"/>
    </location>
</feature>
<keyword evidence="3" id="KW-1185">Reference proteome</keyword>
<feature type="transmembrane region" description="Helical" evidence="1">
    <location>
        <begin position="33"/>
        <end position="53"/>
    </location>
</feature>
<accession>D0WG32</accession>
<dbReference type="RefSeq" id="WP_006362033.1">
    <property type="nucleotide sequence ID" value="NZ_GG700630.1"/>
</dbReference>
<name>D0WG32_SLAES</name>
<evidence type="ECO:0000256" key="1">
    <source>
        <dbReference type="SAM" id="Phobius"/>
    </source>
</evidence>
<keyword evidence="1" id="KW-0812">Transmembrane</keyword>
<feature type="transmembrane region" description="Helical" evidence="1">
    <location>
        <begin position="7"/>
        <end position="27"/>
    </location>
</feature>